<dbReference type="PANTHER" id="PTHR33376">
    <property type="match status" value="1"/>
</dbReference>
<dbReference type="STRING" id="314232.SKA53_03639"/>
<dbReference type="GO" id="GO:0042597">
    <property type="term" value="C:periplasmic space"/>
    <property type="evidence" value="ECO:0007669"/>
    <property type="project" value="UniProtKB-SubCell"/>
</dbReference>
<keyword evidence="2 4" id="KW-0732">Signal</keyword>
<dbReference type="InterPro" id="IPR038404">
    <property type="entry name" value="TRAP_DctP_sf"/>
</dbReference>
<dbReference type="AlphaFoldDB" id="A3V8N9"/>
<dbReference type="OrthoDB" id="7822595at2"/>
<dbReference type="PANTHER" id="PTHR33376:SF15">
    <property type="entry name" value="BLL6794 PROTEIN"/>
    <property type="match status" value="1"/>
</dbReference>
<keyword evidence="3" id="KW-0574">Periplasm</keyword>
<gene>
    <name evidence="5" type="ORF">SKA53_03639</name>
</gene>
<organism evidence="5 6">
    <name type="scientific">Yoonia vestfoldensis SKA53</name>
    <dbReference type="NCBI Taxonomy" id="314232"/>
    <lineage>
        <taxon>Bacteria</taxon>
        <taxon>Pseudomonadati</taxon>
        <taxon>Pseudomonadota</taxon>
        <taxon>Alphaproteobacteria</taxon>
        <taxon>Rhodobacterales</taxon>
        <taxon>Paracoccaceae</taxon>
        <taxon>Yoonia</taxon>
    </lineage>
</organism>
<evidence type="ECO:0000256" key="4">
    <source>
        <dbReference type="SAM" id="SignalP"/>
    </source>
</evidence>
<proteinExistence type="predicted"/>
<dbReference type="EMBL" id="AAMS01000009">
    <property type="protein sequence ID" value="EAQ05470.1"/>
    <property type="molecule type" value="Genomic_DNA"/>
</dbReference>
<name>A3V8N9_9RHOB</name>
<comment type="subcellular location">
    <subcellularLocation>
        <location evidence="1">Periplasm</location>
    </subcellularLocation>
</comment>
<dbReference type="HOGENOM" id="CLU_036176_2_0_5"/>
<dbReference type="InterPro" id="IPR018389">
    <property type="entry name" value="DctP_fam"/>
</dbReference>
<comment type="caution">
    <text evidence="5">The sequence shown here is derived from an EMBL/GenBank/DDBJ whole genome shotgun (WGS) entry which is preliminary data.</text>
</comment>
<dbReference type="Proteomes" id="UP000004507">
    <property type="component" value="Unassembled WGS sequence"/>
</dbReference>
<accession>A3V8N9</accession>
<dbReference type="eggNOG" id="COG1638">
    <property type="taxonomic scope" value="Bacteria"/>
</dbReference>
<reference evidence="5 6" key="1">
    <citation type="submission" date="2006-01" db="EMBL/GenBank/DDBJ databases">
        <authorList>
            <person name="Hagstrom A."/>
            <person name="Ferriera S."/>
            <person name="Johnson J."/>
            <person name="Kravitz S."/>
            <person name="Halpern A."/>
            <person name="Remington K."/>
            <person name="Beeson K."/>
            <person name="Tran B."/>
            <person name="Rogers Y.-H."/>
            <person name="Friedman R."/>
            <person name="Venter J.C."/>
        </authorList>
    </citation>
    <scope>NUCLEOTIDE SEQUENCE [LARGE SCALE GENOMIC DNA]</scope>
    <source>
        <strain evidence="5 6">SKA53</strain>
    </source>
</reference>
<keyword evidence="6" id="KW-1185">Reference proteome</keyword>
<dbReference type="Pfam" id="PF03480">
    <property type="entry name" value="DctP"/>
    <property type="match status" value="1"/>
</dbReference>
<dbReference type="NCBIfam" id="NF037995">
    <property type="entry name" value="TRAP_S1"/>
    <property type="match status" value="1"/>
</dbReference>
<evidence type="ECO:0000313" key="6">
    <source>
        <dbReference type="Proteomes" id="UP000004507"/>
    </source>
</evidence>
<dbReference type="Gene3D" id="3.40.190.170">
    <property type="entry name" value="Bacterial extracellular solute-binding protein, family 7"/>
    <property type="match status" value="1"/>
</dbReference>
<dbReference type="CDD" id="cd13601">
    <property type="entry name" value="PBP2_TRAP_DctP1_3_4_like"/>
    <property type="match status" value="1"/>
</dbReference>
<evidence type="ECO:0000256" key="1">
    <source>
        <dbReference type="ARBA" id="ARBA00004418"/>
    </source>
</evidence>
<evidence type="ECO:0000256" key="2">
    <source>
        <dbReference type="ARBA" id="ARBA00022729"/>
    </source>
</evidence>
<evidence type="ECO:0000256" key="3">
    <source>
        <dbReference type="ARBA" id="ARBA00022764"/>
    </source>
</evidence>
<feature type="signal peptide" evidence="4">
    <location>
        <begin position="1"/>
        <end position="18"/>
    </location>
</feature>
<protein>
    <submittedName>
        <fullName evidence="5">Putative extracellular solute-binding protein</fullName>
    </submittedName>
</protein>
<feature type="chain" id="PRO_5002661549" evidence="4">
    <location>
        <begin position="19"/>
        <end position="344"/>
    </location>
</feature>
<evidence type="ECO:0000313" key="5">
    <source>
        <dbReference type="EMBL" id="EAQ05470.1"/>
    </source>
</evidence>
<dbReference type="RefSeq" id="WP_007204684.1">
    <property type="nucleotide sequence ID" value="NZ_CH672414.1"/>
</dbReference>
<dbReference type="GO" id="GO:0055085">
    <property type="term" value="P:transmembrane transport"/>
    <property type="evidence" value="ECO:0007669"/>
    <property type="project" value="InterPro"/>
</dbReference>
<sequence>MITRKSLFASLLAASALAGPAASQTELTFNIFFPQTHFAWPVFQAWAQDISAATNGQVSIAFPPQSVAPPPGIVDAVRNGVADGGFIFNGFIGQQYPGTMLTQMPFIDLGNSEAMSVAFWETYQEHFLGVEDVRGVKMLSGFHLGPTYLCSTTDAPITTIADLQARRVWALPGTIADTLAAMDLAITASPAVQLQELTSRNTVDAHLGVTMETIVAFGAAPYTKSCVEMAPALQSASFSIFFNQRSWDRLSDEHRDAITQLSGSALAARLGAATDVADDEARTQLEAMGVSFAPIDANLLAEMQAASSSVALSWSEALNAAYDLDGMELIAKTRDRVAQVSANE</sequence>